<feature type="compositionally biased region" description="Low complexity" evidence="5">
    <location>
        <begin position="52"/>
        <end position="61"/>
    </location>
</feature>
<dbReference type="EMBL" id="QEAQ01000061">
    <property type="protein sequence ID" value="TPX56964.1"/>
    <property type="molecule type" value="Genomic_DNA"/>
</dbReference>
<organism evidence="9 10">
    <name type="scientific">Powellomyces hirtus</name>
    <dbReference type="NCBI Taxonomy" id="109895"/>
    <lineage>
        <taxon>Eukaryota</taxon>
        <taxon>Fungi</taxon>
        <taxon>Fungi incertae sedis</taxon>
        <taxon>Chytridiomycota</taxon>
        <taxon>Chytridiomycota incertae sedis</taxon>
        <taxon>Chytridiomycetes</taxon>
        <taxon>Spizellomycetales</taxon>
        <taxon>Powellomycetaceae</taxon>
        <taxon>Powellomyces</taxon>
    </lineage>
</organism>
<evidence type="ECO:0000256" key="5">
    <source>
        <dbReference type="SAM" id="MobiDB-lite"/>
    </source>
</evidence>
<dbReference type="GO" id="GO:0005634">
    <property type="term" value="C:nucleus"/>
    <property type="evidence" value="ECO:0007669"/>
    <property type="project" value="UniProtKB-SubCell"/>
</dbReference>
<protein>
    <recommendedName>
        <fullName evidence="11">HTH La-type RNA-binding domain-containing protein</fullName>
    </recommendedName>
</protein>
<dbReference type="Pfam" id="PF05383">
    <property type="entry name" value="La"/>
    <property type="match status" value="1"/>
</dbReference>
<name>A0A507DZ89_9FUNG</name>
<dbReference type="PROSITE" id="PS50961">
    <property type="entry name" value="HTH_LA"/>
    <property type="match status" value="1"/>
</dbReference>
<feature type="compositionally biased region" description="Basic and acidic residues" evidence="5">
    <location>
        <begin position="462"/>
        <end position="479"/>
    </location>
</feature>
<dbReference type="InterPro" id="IPR012677">
    <property type="entry name" value="Nucleotide-bd_a/b_plait_sf"/>
</dbReference>
<dbReference type="PRINTS" id="PR00302">
    <property type="entry name" value="LUPUSLA"/>
</dbReference>
<feature type="compositionally biased region" description="Gly residues" evidence="5">
    <location>
        <begin position="432"/>
        <end position="461"/>
    </location>
</feature>
<dbReference type="PANTHER" id="PTHR22792">
    <property type="entry name" value="LUPUS LA PROTEIN-RELATED"/>
    <property type="match status" value="1"/>
</dbReference>
<dbReference type="SUPFAM" id="SSF54928">
    <property type="entry name" value="RNA-binding domain, RBD"/>
    <property type="match status" value="1"/>
</dbReference>
<sequence length="518" mass="57434">MDAQEETTVVNPDVPVDGTAIESAVEPQVPPMPVVPVEAMEITEEKNVQTAETTESSTVESPKIVPTGAPEMPVSLPPSEGPKPVLPTDPDTRELYAKLLKQVEYYFGDSNLPQDKFLLATIAENADGWVDLEVLLRFNRLRELCNDPAVVADALKHSEDMLQVSEDGTKVRRRTQIKRLYKRNLKTIYAKGFPTDMRNVVDDIRDYFGAYGTVANVRARRDDFKKFKGSVFVEFSEESDAAKVRDLTLECQGQPLVILMKDEYVDKKLREHGSAEKPMKPVYNDRSQYLPQLSYLKPTVFTNSNSPNPTWTPRQQFEDRPEKSLLYFSDVSPLALMEDVRQFFSKHDERVRFINYSSGEPSGKVTFSMPEAAIRVIQALGGTSENEKEEPLVIAEPNGIAGFSTTVRMPTASEEDAFWTEQAARKSSRGGRQSGGRGGSGRGGSGGRGNGRGARGGGGRGRGGDRGRGRDNRIFDGDRTAGYQQQDRMSARPPTILASKRKADEPLPNGGDKTRKFE</sequence>
<dbReference type="Pfam" id="PF08777">
    <property type="entry name" value="RRM_3"/>
    <property type="match status" value="1"/>
</dbReference>
<comment type="caution">
    <text evidence="9">The sequence shown here is derived from an EMBL/GenBank/DDBJ whole genome shotgun (WGS) entry which is preliminary data.</text>
</comment>
<evidence type="ECO:0000313" key="10">
    <source>
        <dbReference type="Proteomes" id="UP000318582"/>
    </source>
</evidence>
<feature type="domain" description="XRRM" evidence="8">
    <location>
        <begin position="319"/>
        <end position="451"/>
    </location>
</feature>
<evidence type="ECO:0000259" key="7">
    <source>
        <dbReference type="PROSITE" id="PS50961"/>
    </source>
</evidence>
<evidence type="ECO:0000259" key="6">
    <source>
        <dbReference type="PROSITE" id="PS50102"/>
    </source>
</evidence>
<dbReference type="PROSITE" id="PS50102">
    <property type="entry name" value="RRM"/>
    <property type="match status" value="1"/>
</dbReference>
<dbReference type="InterPro" id="IPR006630">
    <property type="entry name" value="La_HTH"/>
</dbReference>
<dbReference type="SMART" id="SM00360">
    <property type="entry name" value="RRM"/>
    <property type="match status" value="2"/>
</dbReference>
<dbReference type="InterPro" id="IPR014886">
    <property type="entry name" value="La_xRRM"/>
</dbReference>
<evidence type="ECO:0008006" key="11">
    <source>
        <dbReference type="Google" id="ProtNLM"/>
    </source>
</evidence>
<evidence type="ECO:0000256" key="4">
    <source>
        <dbReference type="PROSITE-ProRule" id="PRU00332"/>
    </source>
</evidence>
<dbReference type="STRING" id="109895.A0A507DZ89"/>
<evidence type="ECO:0000256" key="2">
    <source>
        <dbReference type="ARBA" id="ARBA00022884"/>
    </source>
</evidence>
<dbReference type="GO" id="GO:1990904">
    <property type="term" value="C:ribonucleoprotein complex"/>
    <property type="evidence" value="ECO:0007669"/>
    <property type="project" value="UniProtKB-UniRule"/>
</dbReference>
<comment type="subcellular location">
    <subcellularLocation>
        <location evidence="1">Nucleus</location>
    </subcellularLocation>
</comment>
<feature type="domain" description="RRM" evidence="6">
    <location>
        <begin position="186"/>
        <end position="263"/>
    </location>
</feature>
<evidence type="ECO:0000256" key="1">
    <source>
        <dbReference type="ARBA" id="ARBA00004123"/>
    </source>
</evidence>
<dbReference type="GO" id="GO:0006396">
    <property type="term" value="P:RNA processing"/>
    <property type="evidence" value="ECO:0007669"/>
    <property type="project" value="InterPro"/>
</dbReference>
<accession>A0A507DZ89</accession>
<dbReference type="FunFam" id="1.10.10.10:FF:000158">
    <property type="entry name" value="La ribonucleoprotein domain family member 7"/>
    <property type="match status" value="1"/>
</dbReference>
<proteinExistence type="predicted"/>
<keyword evidence="2 4" id="KW-0694">RNA-binding</keyword>
<evidence type="ECO:0000313" key="9">
    <source>
        <dbReference type="EMBL" id="TPX56964.1"/>
    </source>
</evidence>
<feature type="region of interest" description="Disordered" evidence="5">
    <location>
        <begin position="1"/>
        <end position="33"/>
    </location>
</feature>
<dbReference type="SUPFAM" id="SSF46785">
    <property type="entry name" value="Winged helix' DNA-binding domain"/>
    <property type="match status" value="1"/>
</dbReference>
<feature type="domain" description="HTH La-type RNA-binding" evidence="7">
    <location>
        <begin position="89"/>
        <end position="182"/>
    </location>
</feature>
<keyword evidence="3" id="KW-0539">Nucleus</keyword>
<dbReference type="Gene3D" id="3.30.70.330">
    <property type="match status" value="2"/>
</dbReference>
<dbReference type="SMART" id="SM00715">
    <property type="entry name" value="LA"/>
    <property type="match status" value="1"/>
</dbReference>
<feature type="compositionally biased region" description="Polar residues" evidence="5">
    <location>
        <begin position="1"/>
        <end position="10"/>
    </location>
</feature>
<evidence type="ECO:0000259" key="8">
    <source>
        <dbReference type="PROSITE" id="PS51939"/>
    </source>
</evidence>
<dbReference type="AlphaFoldDB" id="A0A507DZ89"/>
<reference evidence="9 10" key="1">
    <citation type="journal article" date="2019" name="Sci. Rep.">
        <title>Comparative genomics of chytrid fungi reveal insights into the obligate biotrophic and pathogenic lifestyle of Synchytrium endobioticum.</title>
        <authorList>
            <person name="van de Vossenberg B.T.L.H."/>
            <person name="Warris S."/>
            <person name="Nguyen H.D.T."/>
            <person name="van Gent-Pelzer M.P.E."/>
            <person name="Joly D.L."/>
            <person name="van de Geest H.C."/>
            <person name="Bonants P.J.M."/>
            <person name="Smith D.S."/>
            <person name="Levesque C.A."/>
            <person name="van der Lee T.A.J."/>
        </authorList>
    </citation>
    <scope>NUCLEOTIDE SEQUENCE [LARGE SCALE GENOMIC DNA]</scope>
    <source>
        <strain evidence="9 10">CBS 809.83</strain>
    </source>
</reference>
<feature type="region of interest" description="Disordered" evidence="5">
    <location>
        <begin position="46"/>
        <end position="85"/>
    </location>
</feature>
<gene>
    <name evidence="9" type="ORF">PhCBS80983_g04167</name>
</gene>
<dbReference type="InterPro" id="IPR045180">
    <property type="entry name" value="La_dom_prot"/>
</dbReference>
<feature type="compositionally biased region" description="Pro residues" evidence="5">
    <location>
        <begin position="75"/>
        <end position="85"/>
    </location>
</feature>
<evidence type="ECO:0000256" key="3">
    <source>
        <dbReference type="ARBA" id="ARBA00023242"/>
    </source>
</evidence>
<dbReference type="Gene3D" id="1.10.10.10">
    <property type="entry name" value="Winged helix-like DNA-binding domain superfamily/Winged helix DNA-binding domain"/>
    <property type="match status" value="1"/>
</dbReference>
<dbReference type="Proteomes" id="UP000318582">
    <property type="component" value="Unassembled WGS sequence"/>
</dbReference>
<dbReference type="InterPro" id="IPR002344">
    <property type="entry name" value="Lupus_La"/>
</dbReference>
<dbReference type="Pfam" id="PF00076">
    <property type="entry name" value="RRM_1"/>
    <property type="match status" value="1"/>
</dbReference>
<dbReference type="InterPro" id="IPR036388">
    <property type="entry name" value="WH-like_DNA-bd_sf"/>
</dbReference>
<dbReference type="CDD" id="cd12291">
    <property type="entry name" value="RRM1_La"/>
    <property type="match status" value="1"/>
</dbReference>
<dbReference type="PANTHER" id="PTHR22792:SF140">
    <property type="entry name" value="ACHILLES, ISOFORM A"/>
    <property type="match status" value="1"/>
</dbReference>
<dbReference type="InterPro" id="IPR035979">
    <property type="entry name" value="RBD_domain_sf"/>
</dbReference>
<keyword evidence="10" id="KW-1185">Reference proteome</keyword>
<dbReference type="InterPro" id="IPR036390">
    <property type="entry name" value="WH_DNA-bd_sf"/>
</dbReference>
<dbReference type="PROSITE" id="PS51939">
    <property type="entry name" value="XRRM"/>
    <property type="match status" value="1"/>
</dbReference>
<dbReference type="InterPro" id="IPR000504">
    <property type="entry name" value="RRM_dom"/>
</dbReference>
<dbReference type="GO" id="GO:0003729">
    <property type="term" value="F:mRNA binding"/>
    <property type="evidence" value="ECO:0007669"/>
    <property type="project" value="TreeGrafter"/>
</dbReference>
<feature type="region of interest" description="Disordered" evidence="5">
    <location>
        <begin position="421"/>
        <end position="518"/>
    </location>
</feature>